<sequence>MHYYKIPSTVVDDNLTIEGIMSKLFYNDEKPIQLLRKHNLEELFNNSIQVIKLEVEKRPIDFGKFRDIASSVLVSVNSKLREITDPYEKGYLELILKEVADYLLSKITSAAGNSGKLIIEIISALETTSLLNGYNFEALIALLQLNRKGSKYLASRLDGSFYYQWNGNDNDLNELIQTLKAEGWIANTRDFKKLFTNHGDQNLRIAFSPGKIYELLALFDELKSNGLITPRGCKGHFYPLRRYLVDLENNFLFENDPKTAKMIAKRNRSKWEKMTNTAKSWISGFKVQKNTKLPWSR</sequence>
<proteinExistence type="predicted"/>
<protein>
    <submittedName>
        <fullName evidence="1">Uncharacterized protein</fullName>
    </submittedName>
</protein>
<comment type="caution">
    <text evidence="1">The sequence shown here is derived from an EMBL/GenBank/DDBJ whole genome shotgun (WGS) entry which is preliminary data.</text>
</comment>
<dbReference type="AlphaFoldDB" id="A0AAP2DIT4"/>
<organism evidence="1 2">
    <name type="scientific">Chryseosolibacter histidini</name>
    <dbReference type="NCBI Taxonomy" id="2782349"/>
    <lineage>
        <taxon>Bacteria</taxon>
        <taxon>Pseudomonadati</taxon>
        <taxon>Bacteroidota</taxon>
        <taxon>Cytophagia</taxon>
        <taxon>Cytophagales</taxon>
        <taxon>Chryseotaleaceae</taxon>
        <taxon>Chryseosolibacter</taxon>
    </lineage>
</organism>
<accession>A0AAP2DIT4</accession>
<dbReference type="Proteomes" id="UP001319200">
    <property type="component" value="Unassembled WGS sequence"/>
</dbReference>
<evidence type="ECO:0000313" key="1">
    <source>
        <dbReference type="EMBL" id="MBT1697141.1"/>
    </source>
</evidence>
<keyword evidence="2" id="KW-1185">Reference proteome</keyword>
<evidence type="ECO:0000313" key="2">
    <source>
        <dbReference type="Proteomes" id="UP001319200"/>
    </source>
</evidence>
<dbReference type="RefSeq" id="WP_254162902.1">
    <property type="nucleotide sequence ID" value="NZ_JAHESF010000007.1"/>
</dbReference>
<reference evidence="1 2" key="1">
    <citation type="submission" date="2021-05" db="EMBL/GenBank/DDBJ databases">
        <title>A Polyphasic approach of four new species of the genus Ohtaekwangia: Ohtaekwangia histidinii sp. nov., Ohtaekwangia cretensis sp. nov., Ohtaekwangia indiensis sp. nov., Ohtaekwangia reichenbachii sp. nov. from diverse environment.</title>
        <authorList>
            <person name="Octaviana S."/>
        </authorList>
    </citation>
    <scope>NUCLEOTIDE SEQUENCE [LARGE SCALE GENOMIC DNA]</scope>
    <source>
        <strain evidence="1 2">PWU4</strain>
    </source>
</reference>
<name>A0AAP2DIT4_9BACT</name>
<dbReference type="EMBL" id="JAHESF010000007">
    <property type="protein sequence ID" value="MBT1697141.1"/>
    <property type="molecule type" value="Genomic_DNA"/>
</dbReference>
<gene>
    <name evidence="1" type="ORF">KK083_09665</name>
</gene>